<dbReference type="EMBL" id="ACEC01000057">
    <property type="protein sequence ID" value="EEG30719.1"/>
    <property type="molecule type" value="Genomic_DNA"/>
</dbReference>
<comment type="caution">
    <text evidence="2">The sequence shown here is derived from an EMBL/GenBank/DDBJ whole genome shotgun (WGS) entry which is preliminary data.</text>
</comment>
<dbReference type="InterPro" id="IPR038690">
    <property type="entry name" value="NusG_2_sf"/>
</dbReference>
<dbReference type="Pfam" id="PF07009">
    <property type="entry name" value="NusG_II"/>
    <property type="match status" value="1"/>
</dbReference>
<reference evidence="2 3" key="2">
    <citation type="submission" date="2009-02" db="EMBL/GenBank/DDBJ databases">
        <title>Draft genome sequence of Clostridium methylpentosum (DSM 5476).</title>
        <authorList>
            <person name="Sudarsanam P."/>
            <person name="Ley R."/>
            <person name="Guruge J."/>
            <person name="Turnbaugh P.J."/>
            <person name="Mahowald M."/>
            <person name="Liep D."/>
            <person name="Gordon J."/>
        </authorList>
    </citation>
    <scope>NUCLEOTIDE SEQUENCE [LARGE SCALE GENOMIC DNA]</scope>
    <source>
        <strain evidence="2 3">DSM 5476</strain>
    </source>
</reference>
<dbReference type="CDD" id="cd09846">
    <property type="entry name" value="DUF1312"/>
    <property type="match status" value="1"/>
</dbReference>
<keyword evidence="1" id="KW-0812">Transmembrane</keyword>
<feature type="transmembrane region" description="Helical" evidence="1">
    <location>
        <begin position="12"/>
        <end position="30"/>
    </location>
</feature>
<dbReference type="eggNOG" id="COG5341">
    <property type="taxonomic scope" value="Bacteria"/>
</dbReference>
<accession>C0ECS5</accession>
<name>C0ECS5_9FIRM</name>
<keyword evidence="1" id="KW-1133">Transmembrane helix</keyword>
<sequence length="124" mass="13798">MAERKSTLHRWELIALAAVAAVAVAVFLLMRRGPGTNLEARIYHSGELVKTVDLDRVPDGEIDLPGEQKVHFEVKDHQIRFARVDCPDKICEQAGFLKKEGDIAVCMPNQYHVKLYSKGQGANG</sequence>
<dbReference type="STRING" id="537013.CLOSTMETH_01646"/>
<keyword evidence="1" id="KW-0472">Membrane</keyword>
<gene>
    <name evidence="2" type="ORF">CLOSTMETH_01646</name>
</gene>
<proteinExistence type="predicted"/>
<dbReference type="HOGENOM" id="CLU_130936_2_1_9"/>
<keyword evidence="3" id="KW-1185">Reference proteome</keyword>
<evidence type="ECO:0000256" key="1">
    <source>
        <dbReference type="SAM" id="Phobius"/>
    </source>
</evidence>
<dbReference type="AlphaFoldDB" id="C0ECS5"/>
<reference evidence="2 3" key="1">
    <citation type="submission" date="2009-01" db="EMBL/GenBank/DDBJ databases">
        <authorList>
            <person name="Fulton L."/>
            <person name="Clifton S."/>
            <person name="Fulton B."/>
            <person name="Xu J."/>
            <person name="Minx P."/>
            <person name="Pepin K.H."/>
            <person name="Johnson M."/>
            <person name="Bhonagiri V."/>
            <person name="Nash W.E."/>
            <person name="Mardis E.R."/>
            <person name="Wilson R.K."/>
        </authorList>
    </citation>
    <scope>NUCLEOTIDE SEQUENCE [LARGE SCALE GENOMIC DNA]</scope>
    <source>
        <strain evidence="2 3">DSM 5476</strain>
    </source>
</reference>
<organism evidence="2 3">
    <name type="scientific">[Clostridium] methylpentosum DSM 5476</name>
    <dbReference type="NCBI Taxonomy" id="537013"/>
    <lineage>
        <taxon>Bacteria</taxon>
        <taxon>Bacillati</taxon>
        <taxon>Bacillota</taxon>
        <taxon>Clostridia</taxon>
        <taxon>Eubacteriales</taxon>
        <taxon>Oscillospiraceae</taxon>
        <taxon>Oscillospiraceae incertae sedis</taxon>
    </lineage>
</organism>
<dbReference type="Gene3D" id="2.60.320.10">
    <property type="entry name" value="N-utilization substance G protein NusG, insert domain"/>
    <property type="match status" value="1"/>
</dbReference>
<dbReference type="Proteomes" id="UP000003340">
    <property type="component" value="Unassembled WGS sequence"/>
</dbReference>
<evidence type="ECO:0000313" key="3">
    <source>
        <dbReference type="Proteomes" id="UP000003340"/>
    </source>
</evidence>
<protein>
    <submittedName>
        <fullName evidence="2">Uncharacterized protein</fullName>
    </submittedName>
</protein>
<evidence type="ECO:0000313" key="2">
    <source>
        <dbReference type="EMBL" id="EEG30719.1"/>
    </source>
</evidence>